<gene>
    <name evidence="4" type="ORF">AACH10_12650</name>
</gene>
<dbReference type="InterPro" id="IPR016181">
    <property type="entry name" value="Acyl_CoA_acyltransferase"/>
</dbReference>
<dbReference type="CDD" id="cd04301">
    <property type="entry name" value="NAT_SF"/>
    <property type="match status" value="1"/>
</dbReference>
<feature type="region of interest" description="Disordered" evidence="1">
    <location>
        <begin position="314"/>
        <end position="340"/>
    </location>
</feature>
<dbReference type="InterPro" id="IPR036890">
    <property type="entry name" value="HATPase_C_sf"/>
</dbReference>
<comment type="caution">
    <text evidence="4">The sequence shown here is derived from an EMBL/GenBank/DDBJ whole genome shotgun (WGS) entry which is preliminary data.</text>
</comment>
<keyword evidence="4" id="KW-0808">Transferase</keyword>
<evidence type="ECO:0000259" key="2">
    <source>
        <dbReference type="PROSITE" id="PS51186"/>
    </source>
</evidence>
<dbReference type="PROSITE" id="PS51340">
    <property type="entry name" value="MOSC"/>
    <property type="match status" value="1"/>
</dbReference>
<dbReference type="InterPro" id="IPR005302">
    <property type="entry name" value="MoCF_Sase_C"/>
</dbReference>
<accession>A0ABU9CKK4</accession>
<evidence type="ECO:0000259" key="3">
    <source>
        <dbReference type="PROSITE" id="PS51340"/>
    </source>
</evidence>
<feature type="domain" description="N-acetyltransferase" evidence="2">
    <location>
        <begin position="167"/>
        <end position="316"/>
    </location>
</feature>
<evidence type="ECO:0000313" key="5">
    <source>
        <dbReference type="Proteomes" id="UP001365405"/>
    </source>
</evidence>
<dbReference type="Gene3D" id="3.40.630.30">
    <property type="match status" value="1"/>
</dbReference>
<dbReference type="RefSeq" id="WP_341410783.1">
    <property type="nucleotide sequence ID" value="NZ_JBBUTH010000007.1"/>
</dbReference>
<dbReference type="GO" id="GO:0016746">
    <property type="term" value="F:acyltransferase activity"/>
    <property type="evidence" value="ECO:0007669"/>
    <property type="project" value="UniProtKB-KW"/>
</dbReference>
<reference evidence="4 5" key="1">
    <citation type="submission" date="2024-04" db="EMBL/GenBank/DDBJ databases">
        <title>Novel species of the genus Ideonella isolated from streams.</title>
        <authorList>
            <person name="Lu H."/>
        </authorList>
    </citation>
    <scope>NUCLEOTIDE SEQUENCE [LARGE SCALE GENOMIC DNA]</scope>
    <source>
        <strain evidence="4 5">DXS22W</strain>
    </source>
</reference>
<dbReference type="PROSITE" id="PS51186">
    <property type="entry name" value="GNAT"/>
    <property type="match status" value="1"/>
</dbReference>
<protein>
    <submittedName>
        <fullName evidence="4">GNAT family N-acetyltransferase</fullName>
        <ecNumber evidence="4">2.3.1.-</ecNumber>
    </submittedName>
</protein>
<keyword evidence="5" id="KW-1185">Reference proteome</keyword>
<dbReference type="Pfam" id="PF00583">
    <property type="entry name" value="Acetyltransf_1"/>
    <property type="match status" value="1"/>
</dbReference>
<dbReference type="SUPFAM" id="SSF55874">
    <property type="entry name" value="ATPase domain of HSP90 chaperone/DNA topoisomerase II/histidine kinase"/>
    <property type="match status" value="1"/>
</dbReference>
<feature type="domain" description="MOSC" evidence="3">
    <location>
        <begin position="7"/>
        <end position="150"/>
    </location>
</feature>
<dbReference type="SUPFAM" id="SSF50800">
    <property type="entry name" value="PK beta-barrel domain-like"/>
    <property type="match status" value="1"/>
</dbReference>
<evidence type="ECO:0000256" key="1">
    <source>
        <dbReference type="SAM" id="MobiDB-lite"/>
    </source>
</evidence>
<feature type="compositionally biased region" description="Low complexity" evidence="1">
    <location>
        <begin position="325"/>
        <end position="340"/>
    </location>
</feature>
<evidence type="ECO:0000313" key="4">
    <source>
        <dbReference type="EMBL" id="MEK8051092.1"/>
    </source>
</evidence>
<dbReference type="InterPro" id="IPR000182">
    <property type="entry name" value="GNAT_dom"/>
</dbReference>
<dbReference type="InterPro" id="IPR011037">
    <property type="entry name" value="Pyrv_Knase-like_insert_dom_sf"/>
</dbReference>
<dbReference type="EC" id="2.3.1.-" evidence="4"/>
<dbReference type="Proteomes" id="UP001365405">
    <property type="component" value="Unassembled WGS sequence"/>
</dbReference>
<dbReference type="Gene3D" id="3.30.565.10">
    <property type="entry name" value="Histidine kinase-like ATPase, C-terminal domain"/>
    <property type="match status" value="1"/>
</dbReference>
<dbReference type="Gene3D" id="2.40.33.20">
    <property type="entry name" value="PK beta-barrel domain-like"/>
    <property type="match status" value="1"/>
</dbReference>
<proteinExistence type="predicted"/>
<dbReference type="SUPFAM" id="SSF55729">
    <property type="entry name" value="Acyl-CoA N-acyltransferases (Nat)"/>
    <property type="match status" value="1"/>
</dbReference>
<organism evidence="4 5">
    <name type="scientific">Pseudaquabacterium inlustre</name>
    <dbReference type="NCBI Taxonomy" id="2984192"/>
    <lineage>
        <taxon>Bacteria</taxon>
        <taxon>Pseudomonadati</taxon>
        <taxon>Pseudomonadota</taxon>
        <taxon>Betaproteobacteria</taxon>
        <taxon>Burkholderiales</taxon>
        <taxon>Sphaerotilaceae</taxon>
        <taxon>Pseudaquabacterium</taxon>
    </lineage>
</organism>
<dbReference type="EMBL" id="JBBUTH010000007">
    <property type="protein sequence ID" value="MEK8051092.1"/>
    <property type="molecule type" value="Genomic_DNA"/>
</dbReference>
<keyword evidence="4" id="KW-0012">Acyltransferase</keyword>
<dbReference type="Pfam" id="PF03473">
    <property type="entry name" value="MOSC"/>
    <property type="match status" value="1"/>
</dbReference>
<name>A0ABU9CKK4_9BURK</name>
<sequence length="523" mass="56010">MIEHLFIRARGATGQQSHARVQVVAGQGIEGDRYFGAHDEPGQNITFVEAEQIEAFAATCGRALPPSATGRNVVVRGVRLNDLVGQTFRVGGLRFRGVELCEPCLGLGAALAADDLTPAKVVRHWVRRAGLRADALDTGPLAVGDGFSHTPPLAEPTPAAARPEPQVSLREIGSDTVRQITALSVREDQKHFVATNAESLAEALFKCEAWYRAVYLGDTPVGFVMLFDETQREPPTPQPGIGLWRFMIDQRYQGRGIGRAALQLVIDRVRASGRHDRLQVCYVPGPGCAEAFYLAAGFQHTGREDDGEVVLELPLTGHDSPSRAPEPAQAPAATPGPAPTADAPALNLAFTALQALTLYALAEHQTGGASTLWITLDGPAFSIRDDGRGHALDKQVAGTPYLRCIYSAFDYPYDAAGPTPVQLQGIGLSMLNRLCAELELTVRKPGETLTACFRHGRPADMVHQATPAGPTGITLRGRLRPDLPTGPAADSLSHWLQGLLAVQPALRVVFNGRELRARPGSAD</sequence>